<dbReference type="Gene3D" id="1.25.10.10">
    <property type="entry name" value="Leucine-rich Repeat Variant"/>
    <property type="match status" value="1"/>
</dbReference>
<dbReference type="PANTHER" id="PTHR30002">
    <property type="entry name" value="EPOXYQUEUOSINE REDUCTASE"/>
    <property type="match status" value="1"/>
</dbReference>
<gene>
    <name evidence="7" type="primary">queG</name>
    <name evidence="7" type="ORF">CUN49_09565</name>
</gene>
<evidence type="ECO:0000256" key="2">
    <source>
        <dbReference type="ARBA" id="ARBA00022723"/>
    </source>
</evidence>
<dbReference type="PANTHER" id="PTHR30002:SF4">
    <property type="entry name" value="EPOXYQUEUOSINE REDUCTASE"/>
    <property type="match status" value="1"/>
</dbReference>
<protein>
    <submittedName>
        <fullName evidence="7">tRNA epoxyqueuosine(34) reductase QueG</fullName>
    </submittedName>
</protein>
<evidence type="ECO:0000313" key="7">
    <source>
        <dbReference type="EMBL" id="PJF35630.1"/>
    </source>
</evidence>
<dbReference type="InterPro" id="IPR011989">
    <property type="entry name" value="ARM-like"/>
</dbReference>
<dbReference type="GO" id="GO:0051539">
    <property type="term" value="F:4 iron, 4 sulfur cluster binding"/>
    <property type="evidence" value="ECO:0007669"/>
    <property type="project" value="UniProtKB-KW"/>
</dbReference>
<keyword evidence="4" id="KW-0408">Iron</keyword>
<sequence length="385" mass="42216">MEAAFESVRLKERAQQLGFSMLGVTRALPSPRLEAYLRWIAAGYHGTMAYMARADRVARRRDLNVILPNVRSLIVVGLAYHTLNVPAAVLRDPTRGRIAAYAWGLDYHEVIAARLEALAAWLRAESGGMAYRVYVDTGAILERSHAQQAGLGFIGKNTVLIDPKRGSYFLLGELLTDLAFDRYDEPHRETMCGTCVRCQSACPTAAFPQPYVLDARRCISYLTIEYKGYVPRGLRPLLGNWIMGCDICMDVCPFTRFATPTPEPAFQLRDIERAAPRLARLLSLSAAEFAAFFAGSPILRLKHERLLRNACIAAGNSGDASLLPHLDALLESASPLVRAHAAWAVARLAGRAAREALQAALARETDAECATEIETTLADLDAGSL</sequence>
<keyword evidence="5" id="KW-0411">Iron-sulfur</keyword>
<dbReference type="Proteomes" id="UP000229681">
    <property type="component" value="Unassembled WGS sequence"/>
</dbReference>
<dbReference type="Pfam" id="PF13484">
    <property type="entry name" value="Fer4_16"/>
    <property type="match status" value="1"/>
</dbReference>
<feature type="domain" description="DUF1730" evidence="6">
    <location>
        <begin position="60"/>
        <end position="137"/>
    </location>
</feature>
<evidence type="ECO:0000256" key="4">
    <source>
        <dbReference type="ARBA" id="ARBA00023004"/>
    </source>
</evidence>
<evidence type="ECO:0000256" key="3">
    <source>
        <dbReference type="ARBA" id="ARBA00023002"/>
    </source>
</evidence>
<name>A0A2M8PDN0_9CHLR</name>
<dbReference type="InterPro" id="IPR013542">
    <property type="entry name" value="QueG_DUF1730"/>
</dbReference>
<dbReference type="PROSITE" id="PS00198">
    <property type="entry name" value="4FE4S_FER_1"/>
    <property type="match status" value="1"/>
</dbReference>
<comment type="caution">
    <text evidence="7">The sequence shown here is derived from an EMBL/GenBank/DDBJ whole genome shotgun (WGS) entry which is preliminary data.</text>
</comment>
<dbReference type="GO" id="GO:0046872">
    <property type="term" value="F:metal ion binding"/>
    <property type="evidence" value="ECO:0007669"/>
    <property type="project" value="UniProtKB-KW"/>
</dbReference>
<evidence type="ECO:0000256" key="1">
    <source>
        <dbReference type="ARBA" id="ARBA00022485"/>
    </source>
</evidence>
<dbReference type="GO" id="GO:0052693">
    <property type="term" value="F:epoxyqueuosine reductase activity"/>
    <property type="evidence" value="ECO:0007669"/>
    <property type="project" value="TreeGrafter"/>
</dbReference>
<dbReference type="InterPro" id="IPR017900">
    <property type="entry name" value="4Fe4S_Fe_S_CS"/>
</dbReference>
<reference evidence="7 8" key="1">
    <citation type="submission" date="2017-11" db="EMBL/GenBank/DDBJ databases">
        <title>Evolution of Phototrophy in the Chloroflexi Phylum Driven by Horizontal Gene Transfer.</title>
        <authorList>
            <person name="Ward L.M."/>
            <person name="Hemp J."/>
            <person name="Shih P.M."/>
            <person name="Mcglynn S.E."/>
            <person name="Fischer W."/>
        </authorList>
    </citation>
    <scope>NUCLEOTIDE SEQUENCE [LARGE SCALE GENOMIC DNA]</scope>
    <source>
        <strain evidence="7">JP3_13</strain>
    </source>
</reference>
<evidence type="ECO:0000259" key="6">
    <source>
        <dbReference type="Pfam" id="PF08331"/>
    </source>
</evidence>
<evidence type="ECO:0000313" key="8">
    <source>
        <dbReference type="Proteomes" id="UP000229681"/>
    </source>
</evidence>
<dbReference type="AlphaFoldDB" id="A0A2M8PDN0"/>
<dbReference type="SUPFAM" id="SSF48371">
    <property type="entry name" value="ARM repeat"/>
    <property type="match status" value="1"/>
</dbReference>
<keyword evidence="3" id="KW-0560">Oxidoreductase</keyword>
<dbReference type="EMBL" id="PGTM01000129">
    <property type="protein sequence ID" value="PJF35630.1"/>
    <property type="molecule type" value="Genomic_DNA"/>
</dbReference>
<dbReference type="Pfam" id="PF13646">
    <property type="entry name" value="HEAT_2"/>
    <property type="match status" value="1"/>
</dbReference>
<evidence type="ECO:0000256" key="5">
    <source>
        <dbReference type="ARBA" id="ARBA00023014"/>
    </source>
</evidence>
<dbReference type="SUPFAM" id="SSF46548">
    <property type="entry name" value="alpha-helical ferredoxin"/>
    <property type="match status" value="1"/>
</dbReference>
<organism evidence="7 8">
    <name type="scientific">Candidatus Thermofonsia Clade 1 bacterium</name>
    <dbReference type="NCBI Taxonomy" id="2364210"/>
    <lineage>
        <taxon>Bacteria</taxon>
        <taxon>Bacillati</taxon>
        <taxon>Chloroflexota</taxon>
        <taxon>Candidatus Thermofontia</taxon>
        <taxon>Candidatus Thermofonsia Clade 1</taxon>
    </lineage>
</organism>
<dbReference type="InterPro" id="IPR016024">
    <property type="entry name" value="ARM-type_fold"/>
</dbReference>
<dbReference type="Gene3D" id="3.30.70.20">
    <property type="match status" value="1"/>
</dbReference>
<dbReference type="NCBIfam" id="TIGR00276">
    <property type="entry name" value="tRNA epoxyqueuosine(34) reductase QueG"/>
    <property type="match status" value="1"/>
</dbReference>
<dbReference type="Pfam" id="PF08331">
    <property type="entry name" value="QueG_DUF1730"/>
    <property type="match status" value="1"/>
</dbReference>
<keyword evidence="2" id="KW-0479">Metal-binding</keyword>
<keyword evidence="1" id="KW-0004">4Fe-4S</keyword>
<dbReference type="GO" id="GO:0008616">
    <property type="term" value="P:tRNA queuosine(34) biosynthetic process"/>
    <property type="evidence" value="ECO:0007669"/>
    <property type="project" value="InterPro"/>
</dbReference>
<proteinExistence type="predicted"/>
<dbReference type="InterPro" id="IPR004453">
    <property type="entry name" value="QueG"/>
</dbReference>
<accession>A0A2M8PDN0</accession>